<comment type="subcellular location">
    <subcellularLocation>
        <location evidence="1">Cytoplasm</location>
    </subcellularLocation>
</comment>
<proteinExistence type="inferred from homology"/>
<evidence type="ECO:0000313" key="7">
    <source>
        <dbReference type="EMBL" id="VTT62999.1"/>
    </source>
</evidence>
<evidence type="ECO:0000313" key="8">
    <source>
        <dbReference type="Proteomes" id="UP000760494"/>
    </source>
</evidence>
<dbReference type="FunFam" id="2.70.50.30:FF:000001">
    <property type="entry name" value="Rho GDP-dissociation inhibitor 1"/>
    <property type="match status" value="1"/>
</dbReference>
<dbReference type="SUPFAM" id="SSF81296">
    <property type="entry name" value="E set domains"/>
    <property type="match status" value="1"/>
</dbReference>
<evidence type="ECO:0000256" key="6">
    <source>
        <dbReference type="SAM" id="MobiDB-lite"/>
    </source>
</evidence>
<evidence type="ECO:0000256" key="2">
    <source>
        <dbReference type="ARBA" id="ARBA00009758"/>
    </source>
</evidence>
<comment type="function">
    <text evidence="4">Regulates the GDP/GTP exchange reaction of the Rho proteins by inhibiting the dissociation of GDP from them, and the subsequent binding of GTP to them.</text>
</comment>
<comment type="caution">
    <text evidence="7">The sequence shown here is derived from an EMBL/GenBank/DDBJ whole genome shotgun (WGS) entry which is preliminary data.</text>
</comment>
<protein>
    <recommendedName>
        <fullName evidence="5">Rho GDP-dissociation inhibitor</fullName>
    </recommendedName>
</protein>
<sequence length="295" mass="32338">MSSLPLRPMSIPPQCVENLAHEIKGLYKGRVNNPNSAQLLRPVATPPAGTGSPSIVTAISPSKARPDPKDQAEAQASPGQSSPRPWLGLTTSPRSPTMASHDDDTMPEETQGYKLSQPKQSLAEYQQMDAGDESLQRYKESLGLGGGTDISDPNDPRVCIILSLTMDSPGRPPVTIDLSTPGSETTLKDKPFNIKEGAKFTMSAKFKVQHEILSGLHYVQVVKRKGIRVSKDSEMIGSYAPNTDKQPTYVKKFQEEEAPSGMLARGHYNAISSFVDDDKKKHLEFEWSFDIAKDW</sequence>
<evidence type="ECO:0000256" key="5">
    <source>
        <dbReference type="ARBA" id="ARBA00071407"/>
    </source>
</evidence>
<dbReference type="InterPro" id="IPR014756">
    <property type="entry name" value="Ig_E-set"/>
</dbReference>
<dbReference type="EMBL" id="CABFJX010000101">
    <property type="protein sequence ID" value="VTT62999.1"/>
    <property type="molecule type" value="Genomic_DNA"/>
</dbReference>
<dbReference type="Pfam" id="PF02115">
    <property type="entry name" value="Rho_GDI"/>
    <property type="match status" value="1"/>
</dbReference>
<dbReference type="Proteomes" id="UP000760494">
    <property type="component" value="Unassembled WGS sequence"/>
</dbReference>
<organism evidence="7 8">
    <name type="scientific">Fusarium fujikuroi</name>
    <name type="common">Bakanae and foot rot disease fungus</name>
    <name type="synonym">Gibberella fujikuroi</name>
    <dbReference type="NCBI Taxonomy" id="5127"/>
    <lineage>
        <taxon>Eukaryota</taxon>
        <taxon>Fungi</taxon>
        <taxon>Dikarya</taxon>
        <taxon>Ascomycota</taxon>
        <taxon>Pezizomycotina</taxon>
        <taxon>Sordariomycetes</taxon>
        <taxon>Hypocreomycetidae</taxon>
        <taxon>Hypocreales</taxon>
        <taxon>Nectriaceae</taxon>
        <taxon>Fusarium</taxon>
        <taxon>Fusarium fujikuroi species complex</taxon>
    </lineage>
</organism>
<dbReference type="PRINTS" id="PR00492">
    <property type="entry name" value="RHOGDI"/>
</dbReference>
<dbReference type="GO" id="GO:0005829">
    <property type="term" value="C:cytosol"/>
    <property type="evidence" value="ECO:0007669"/>
    <property type="project" value="TreeGrafter"/>
</dbReference>
<dbReference type="GO" id="GO:0016020">
    <property type="term" value="C:membrane"/>
    <property type="evidence" value="ECO:0007669"/>
    <property type="project" value="TreeGrafter"/>
</dbReference>
<dbReference type="InterPro" id="IPR024792">
    <property type="entry name" value="RhoGDI_dom_sf"/>
</dbReference>
<dbReference type="AlphaFoldDB" id="A0A9Q9RKZ3"/>
<name>A0A9Q9RKZ3_FUSFU</name>
<evidence type="ECO:0000256" key="3">
    <source>
        <dbReference type="ARBA" id="ARBA00022490"/>
    </source>
</evidence>
<feature type="region of interest" description="Disordered" evidence="6">
    <location>
        <begin position="29"/>
        <end position="121"/>
    </location>
</feature>
<accession>A0A9Q9RKZ3</accession>
<gene>
    <name evidence="7" type="ORF">C2S_5159</name>
</gene>
<dbReference type="PANTHER" id="PTHR10980:SF3">
    <property type="entry name" value="LD16419P"/>
    <property type="match status" value="1"/>
</dbReference>
<feature type="compositionally biased region" description="Polar residues" evidence="6">
    <location>
        <begin position="51"/>
        <end position="60"/>
    </location>
</feature>
<evidence type="ECO:0000256" key="1">
    <source>
        <dbReference type="ARBA" id="ARBA00004496"/>
    </source>
</evidence>
<dbReference type="InterPro" id="IPR000406">
    <property type="entry name" value="Rho_GDI"/>
</dbReference>
<feature type="compositionally biased region" description="Polar residues" evidence="6">
    <location>
        <begin position="77"/>
        <end position="98"/>
    </location>
</feature>
<dbReference type="PANTHER" id="PTHR10980">
    <property type="entry name" value="RHO GDP-DISSOCIATION INHIBITOR"/>
    <property type="match status" value="1"/>
</dbReference>
<evidence type="ECO:0000256" key="4">
    <source>
        <dbReference type="ARBA" id="ARBA00054143"/>
    </source>
</evidence>
<keyword evidence="3" id="KW-0963">Cytoplasm</keyword>
<reference evidence="7" key="1">
    <citation type="submission" date="2019-05" db="EMBL/GenBank/DDBJ databases">
        <authorList>
            <person name="Piombo E."/>
        </authorList>
    </citation>
    <scope>NUCLEOTIDE SEQUENCE</scope>
    <source>
        <strain evidence="7">C2S</strain>
    </source>
</reference>
<dbReference type="GO" id="GO:0007266">
    <property type="term" value="P:Rho protein signal transduction"/>
    <property type="evidence" value="ECO:0007669"/>
    <property type="project" value="InterPro"/>
</dbReference>
<dbReference type="Gene3D" id="2.70.50.30">
    <property type="entry name" value="Coagulation Factor XIII, subunit A, domain 1"/>
    <property type="match status" value="1"/>
</dbReference>
<comment type="similarity">
    <text evidence="2">Belongs to the Rho GDI family.</text>
</comment>
<dbReference type="GO" id="GO:0005094">
    <property type="term" value="F:Rho GDP-dissociation inhibitor activity"/>
    <property type="evidence" value="ECO:0007669"/>
    <property type="project" value="InterPro"/>
</dbReference>